<protein>
    <submittedName>
        <fullName evidence="2">Uncharacterized protein</fullName>
    </submittedName>
</protein>
<accession>A0A232FME4</accession>
<evidence type="ECO:0000256" key="1">
    <source>
        <dbReference type="SAM" id="MobiDB-lite"/>
    </source>
</evidence>
<evidence type="ECO:0000313" key="2">
    <source>
        <dbReference type="EMBL" id="OXU31842.1"/>
    </source>
</evidence>
<keyword evidence="3" id="KW-1185">Reference proteome</keyword>
<dbReference type="Proteomes" id="UP000215335">
    <property type="component" value="Unassembled WGS sequence"/>
</dbReference>
<sequence length="152" mass="17176">MTCSRATPGPEALKIECSSSKRSFLPVIKLARALPMLLTLIFLGALRLDSLQGAEALLEHLEHRHCSHRHPRAHECARHSPFSETPEKPGPHPVEPGPPFKKAEVKRVHVPGRDFNDEQRYLYSLRAFTVAPPKKWKFHLTLPEANIRVIVS</sequence>
<feature type="non-terminal residue" evidence="2">
    <location>
        <position position="152"/>
    </location>
</feature>
<dbReference type="AlphaFoldDB" id="A0A232FME4"/>
<gene>
    <name evidence="2" type="ORF">TSAR_016751</name>
</gene>
<reference evidence="2 3" key="1">
    <citation type="journal article" date="2017" name="Curr. Biol.">
        <title>The Evolution of Venom by Co-option of Single-Copy Genes.</title>
        <authorList>
            <person name="Martinson E.O."/>
            <person name="Mrinalini"/>
            <person name="Kelkar Y.D."/>
            <person name="Chang C.H."/>
            <person name="Werren J.H."/>
        </authorList>
    </citation>
    <scope>NUCLEOTIDE SEQUENCE [LARGE SCALE GENOMIC DNA]</scope>
    <source>
        <strain evidence="2 3">Alberta</strain>
        <tissue evidence="2">Whole body</tissue>
    </source>
</reference>
<evidence type="ECO:0000313" key="3">
    <source>
        <dbReference type="Proteomes" id="UP000215335"/>
    </source>
</evidence>
<feature type="region of interest" description="Disordered" evidence="1">
    <location>
        <begin position="77"/>
        <end position="100"/>
    </location>
</feature>
<organism evidence="2 3">
    <name type="scientific">Trichomalopsis sarcophagae</name>
    <dbReference type="NCBI Taxonomy" id="543379"/>
    <lineage>
        <taxon>Eukaryota</taxon>
        <taxon>Metazoa</taxon>
        <taxon>Ecdysozoa</taxon>
        <taxon>Arthropoda</taxon>
        <taxon>Hexapoda</taxon>
        <taxon>Insecta</taxon>
        <taxon>Pterygota</taxon>
        <taxon>Neoptera</taxon>
        <taxon>Endopterygota</taxon>
        <taxon>Hymenoptera</taxon>
        <taxon>Apocrita</taxon>
        <taxon>Proctotrupomorpha</taxon>
        <taxon>Chalcidoidea</taxon>
        <taxon>Pteromalidae</taxon>
        <taxon>Pteromalinae</taxon>
        <taxon>Trichomalopsis</taxon>
    </lineage>
</organism>
<proteinExistence type="predicted"/>
<name>A0A232FME4_9HYME</name>
<dbReference type="EMBL" id="NNAY01000024">
    <property type="protein sequence ID" value="OXU31842.1"/>
    <property type="molecule type" value="Genomic_DNA"/>
</dbReference>
<comment type="caution">
    <text evidence="2">The sequence shown here is derived from an EMBL/GenBank/DDBJ whole genome shotgun (WGS) entry which is preliminary data.</text>
</comment>